<feature type="compositionally biased region" description="Polar residues" evidence="1">
    <location>
        <begin position="1"/>
        <end position="11"/>
    </location>
</feature>
<reference evidence="2" key="1">
    <citation type="submission" date="2023-08" db="EMBL/GenBank/DDBJ databases">
        <authorList>
            <person name="Alioto T."/>
            <person name="Alioto T."/>
            <person name="Gomez Garrido J."/>
        </authorList>
    </citation>
    <scope>NUCLEOTIDE SEQUENCE</scope>
</reference>
<protein>
    <submittedName>
        <fullName evidence="2">Uncharacterized protein</fullName>
    </submittedName>
</protein>
<accession>A0AA36B6U5</accession>
<evidence type="ECO:0000313" key="2">
    <source>
        <dbReference type="EMBL" id="CAI9728488.1"/>
    </source>
</evidence>
<proteinExistence type="predicted"/>
<evidence type="ECO:0000313" key="3">
    <source>
        <dbReference type="Proteomes" id="UP001162480"/>
    </source>
</evidence>
<name>A0AA36B6U5_OCTVU</name>
<dbReference type="AlphaFoldDB" id="A0AA36B6U5"/>
<organism evidence="2 3">
    <name type="scientific">Octopus vulgaris</name>
    <name type="common">Common octopus</name>
    <dbReference type="NCBI Taxonomy" id="6645"/>
    <lineage>
        <taxon>Eukaryota</taxon>
        <taxon>Metazoa</taxon>
        <taxon>Spiralia</taxon>
        <taxon>Lophotrochozoa</taxon>
        <taxon>Mollusca</taxon>
        <taxon>Cephalopoda</taxon>
        <taxon>Coleoidea</taxon>
        <taxon>Octopodiformes</taxon>
        <taxon>Octopoda</taxon>
        <taxon>Incirrata</taxon>
        <taxon>Octopodidae</taxon>
        <taxon>Octopus</taxon>
    </lineage>
</organism>
<sequence length="144" mass="16618">MVGQETQTTLSRELHTPNHVEDINIESTASPRDNIYKREANTMESIQQIDNSNHKSIKVTGDYPNLDGKSDFNSAYWPSFRKSRTNSRYIRPISIRSLITLKPFKQFHERTYRKPFALNTSSSSSSSRLLALLPMVIGVDQRQW</sequence>
<dbReference type="EMBL" id="OX597822">
    <property type="protein sequence ID" value="CAI9728488.1"/>
    <property type="molecule type" value="Genomic_DNA"/>
</dbReference>
<evidence type="ECO:0000256" key="1">
    <source>
        <dbReference type="SAM" id="MobiDB-lite"/>
    </source>
</evidence>
<dbReference type="Proteomes" id="UP001162480">
    <property type="component" value="Chromosome 9"/>
</dbReference>
<keyword evidence="3" id="KW-1185">Reference proteome</keyword>
<feature type="region of interest" description="Disordered" evidence="1">
    <location>
        <begin position="1"/>
        <end position="33"/>
    </location>
</feature>
<feature type="compositionally biased region" description="Basic and acidic residues" evidence="1">
    <location>
        <begin position="12"/>
        <end position="22"/>
    </location>
</feature>
<gene>
    <name evidence="2" type="ORF">OCTVUL_1B026666</name>
</gene>